<dbReference type="InterPro" id="IPR011344">
    <property type="entry name" value="ssDNA-bd"/>
</dbReference>
<dbReference type="PANTHER" id="PTHR10302:SF27">
    <property type="entry name" value="SINGLE-STRANDED DNA-BINDING PROTEIN"/>
    <property type="match status" value="1"/>
</dbReference>
<dbReference type="Proteomes" id="UP000177167">
    <property type="component" value="Unassembled WGS sequence"/>
</dbReference>
<dbReference type="GO" id="GO:0006281">
    <property type="term" value="P:DNA repair"/>
    <property type="evidence" value="ECO:0007669"/>
    <property type="project" value="UniProtKB-UniRule"/>
</dbReference>
<comment type="caution">
    <text evidence="2">Lacks conserved residue(s) required for the propagation of feature annotation.</text>
</comment>
<comment type="caution">
    <text evidence="5">The sequence shown here is derived from an EMBL/GenBank/DDBJ whole genome shotgun (WGS) entry which is preliminary data.</text>
</comment>
<evidence type="ECO:0000256" key="4">
    <source>
        <dbReference type="SAM" id="MobiDB-lite"/>
    </source>
</evidence>
<dbReference type="GO" id="GO:0009295">
    <property type="term" value="C:nucleoid"/>
    <property type="evidence" value="ECO:0007669"/>
    <property type="project" value="TreeGrafter"/>
</dbReference>
<reference evidence="5 6" key="1">
    <citation type="journal article" date="2016" name="Nat. Commun.">
        <title>Thousands of microbial genomes shed light on interconnected biogeochemical processes in an aquifer system.</title>
        <authorList>
            <person name="Anantharaman K."/>
            <person name="Brown C.T."/>
            <person name="Hug L.A."/>
            <person name="Sharon I."/>
            <person name="Castelle C.J."/>
            <person name="Probst A.J."/>
            <person name="Thomas B.C."/>
            <person name="Singh A."/>
            <person name="Wilkins M.J."/>
            <person name="Karaoz U."/>
            <person name="Brodie E.L."/>
            <person name="Williams K.H."/>
            <person name="Hubbard S.S."/>
            <person name="Banfield J.F."/>
        </authorList>
    </citation>
    <scope>NUCLEOTIDE SEQUENCE [LARGE SCALE GENOMIC DNA]</scope>
</reference>
<organism evidence="5 6">
    <name type="scientific">Candidatus Yanofskybacteria bacterium RIFCSPHIGHO2_02_FULL_41_11</name>
    <dbReference type="NCBI Taxonomy" id="1802675"/>
    <lineage>
        <taxon>Bacteria</taxon>
        <taxon>Candidatus Yanofskyibacteriota</taxon>
    </lineage>
</organism>
<dbReference type="CDD" id="cd04496">
    <property type="entry name" value="SSB_OBF"/>
    <property type="match status" value="1"/>
</dbReference>
<dbReference type="InterPro" id="IPR000424">
    <property type="entry name" value="Primosome_PriB/ssb"/>
</dbReference>
<comment type="subunit">
    <text evidence="2">Homotetramer.</text>
</comment>
<dbReference type="HAMAP" id="MF_00984">
    <property type="entry name" value="SSB"/>
    <property type="match status" value="1"/>
</dbReference>
<dbReference type="PANTHER" id="PTHR10302">
    <property type="entry name" value="SINGLE-STRANDED DNA-BINDING PROTEIN"/>
    <property type="match status" value="1"/>
</dbReference>
<evidence type="ECO:0000256" key="1">
    <source>
        <dbReference type="ARBA" id="ARBA00023125"/>
    </source>
</evidence>
<dbReference type="InterPro" id="IPR012340">
    <property type="entry name" value="NA-bd_OB-fold"/>
</dbReference>
<dbReference type="NCBIfam" id="TIGR00621">
    <property type="entry name" value="ssb"/>
    <property type="match status" value="1"/>
</dbReference>
<evidence type="ECO:0000256" key="3">
    <source>
        <dbReference type="PIRNR" id="PIRNR002070"/>
    </source>
</evidence>
<feature type="compositionally biased region" description="Basic and acidic residues" evidence="4">
    <location>
        <begin position="130"/>
        <end position="147"/>
    </location>
</feature>
<proteinExistence type="inferred from homology"/>
<dbReference type="GO" id="GO:0006310">
    <property type="term" value="P:DNA recombination"/>
    <property type="evidence" value="ECO:0007669"/>
    <property type="project" value="UniProtKB-UniRule"/>
</dbReference>
<keyword evidence="2" id="KW-0235">DNA replication</keyword>
<dbReference type="Gene3D" id="2.40.50.140">
    <property type="entry name" value="Nucleic acid-binding proteins"/>
    <property type="match status" value="1"/>
</dbReference>
<dbReference type="GO" id="GO:0006260">
    <property type="term" value="P:DNA replication"/>
    <property type="evidence" value="ECO:0007669"/>
    <property type="project" value="UniProtKB-UniRule"/>
</dbReference>
<comment type="function">
    <text evidence="2">Plays an important role in DNA replication, recombination and repair. Binds to ssDNA and to an array of partner proteins to recruit them to their sites of action during DNA metabolism.</text>
</comment>
<name>A0A1F8F628_9BACT</name>
<keyword evidence="2" id="KW-0227">DNA damage</keyword>
<evidence type="ECO:0000256" key="2">
    <source>
        <dbReference type="HAMAP-Rule" id="MF_00984"/>
    </source>
</evidence>
<accession>A0A1F8F628</accession>
<dbReference type="AlphaFoldDB" id="A0A1F8F628"/>
<evidence type="ECO:0000313" key="5">
    <source>
        <dbReference type="EMBL" id="OGN08605.1"/>
    </source>
</evidence>
<dbReference type="PIRSF" id="PIRSF002070">
    <property type="entry name" value="SSB"/>
    <property type="match status" value="1"/>
</dbReference>
<evidence type="ECO:0000313" key="6">
    <source>
        <dbReference type="Proteomes" id="UP000177167"/>
    </source>
</evidence>
<gene>
    <name evidence="5" type="ORF">A3J46_02790</name>
</gene>
<feature type="short sequence motif" description="Important for interaction with partner proteins" evidence="2">
    <location>
        <begin position="170"/>
        <end position="175"/>
    </location>
</feature>
<dbReference type="EMBL" id="MGJP01000058">
    <property type="protein sequence ID" value="OGN08605.1"/>
    <property type="molecule type" value="Genomic_DNA"/>
</dbReference>
<keyword evidence="1 2" id="KW-0238">DNA-binding</keyword>
<protein>
    <recommendedName>
        <fullName evidence="2 3">Single-stranded DNA-binding protein</fullName>
        <shortName evidence="2">SSB</shortName>
    </recommendedName>
</protein>
<keyword evidence="2" id="KW-0234">DNA repair</keyword>
<dbReference type="Pfam" id="PF00436">
    <property type="entry name" value="SSB"/>
    <property type="match status" value="1"/>
</dbReference>
<dbReference type="GO" id="GO:0003697">
    <property type="term" value="F:single-stranded DNA binding"/>
    <property type="evidence" value="ECO:0007669"/>
    <property type="project" value="UniProtKB-UniRule"/>
</dbReference>
<feature type="region of interest" description="Disordered" evidence="4">
    <location>
        <begin position="122"/>
        <end position="175"/>
    </location>
</feature>
<feature type="compositionally biased region" description="Basic and acidic residues" evidence="4">
    <location>
        <begin position="166"/>
        <end position="175"/>
    </location>
</feature>
<dbReference type="PROSITE" id="PS50935">
    <property type="entry name" value="SSB"/>
    <property type="match status" value="1"/>
</dbReference>
<keyword evidence="2" id="KW-0233">DNA recombination</keyword>
<dbReference type="SUPFAM" id="SSF50249">
    <property type="entry name" value="Nucleic acid-binding proteins"/>
    <property type="match status" value="1"/>
</dbReference>
<sequence>MNLNKIFLIGRLTQDPELRSTPSGQSVATLRMATNRVWNDPSGNKRDATEFHTVVAWGRLGEIANQYLKKGGLVMIEGRIQTRTWTDPNNNKRYFTEVVAEGLQLGPRTASASAGNIVSDIKSQANPRPFGEDRSAGAAKQEPKDDDIPIIDANDPISSGIEEDEVKIKEEDLPF</sequence>